<sequence length="51" mass="5923">MNKAKKRYDSKWKVTRILLADYRLLKTLSQATGVSMAEALHKIITRDWAMA</sequence>
<comment type="caution">
    <text evidence="1">The sequence shown here is derived from an EMBL/GenBank/DDBJ whole genome shotgun (WGS) entry which is preliminary data.</text>
</comment>
<organism evidence="1">
    <name type="scientific">marine sediment metagenome</name>
    <dbReference type="NCBI Taxonomy" id="412755"/>
    <lineage>
        <taxon>unclassified sequences</taxon>
        <taxon>metagenomes</taxon>
        <taxon>ecological metagenomes</taxon>
    </lineage>
</organism>
<proteinExistence type="predicted"/>
<evidence type="ECO:0000313" key="1">
    <source>
        <dbReference type="EMBL" id="GAI96654.1"/>
    </source>
</evidence>
<reference evidence="1" key="1">
    <citation type="journal article" date="2014" name="Front. Microbiol.">
        <title>High frequency of phylogenetically diverse reductive dehalogenase-homologous genes in deep subseafloor sedimentary metagenomes.</title>
        <authorList>
            <person name="Kawai M."/>
            <person name="Futagami T."/>
            <person name="Toyoda A."/>
            <person name="Takaki Y."/>
            <person name="Nishi S."/>
            <person name="Hori S."/>
            <person name="Arai W."/>
            <person name="Tsubouchi T."/>
            <person name="Morono Y."/>
            <person name="Uchiyama I."/>
            <person name="Ito T."/>
            <person name="Fujiyama A."/>
            <person name="Inagaki F."/>
            <person name="Takami H."/>
        </authorList>
    </citation>
    <scope>NUCLEOTIDE SEQUENCE</scope>
    <source>
        <strain evidence="1">Expedition CK06-06</strain>
    </source>
</reference>
<dbReference type="AlphaFoldDB" id="X1UWB9"/>
<feature type="non-terminal residue" evidence="1">
    <location>
        <position position="51"/>
    </location>
</feature>
<protein>
    <submittedName>
        <fullName evidence="1">Uncharacterized protein</fullName>
    </submittedName>
</protein>
<name>X1UWB9_9ZZZZ</name>
<accession>X1UWB9</accession>
<dbReference type="EMBL" id="BARW01016915">
    <property type="protein sequence ID" value="GAI96654.1"/>
    <property type="molecule type" value="Genomic_DNA"/>
</dbReference>
<gene>
    <name evidence="1" type="ORF">S12H4_29340</name>
</gene>